<dbReference type="RefSeq" id="WP_246062515.1">
    <property type="nucleotide sequence ID" value="NZ_VFQC01000004.1"/>
</dbReference>
<organism evidence="1 2">
    <name type="scientific">Haloactinospora alba</name>
    <dbReference type="NCBI Taxonomy" id="405555"/>
    <lineage>
        <taxon>Bacteria</taxon>
        <taxon>Bacillati</taxon>
        <taxon>Actinomycetota</taxon>
        <taxon>Actinomycetes</taxon>
        <taxon>Streptosporangiales</taxon>
        <taxon>Nocardiopsidaceae</taxon>
        <taxon>Haloactinospora</taxon>
    </lineage>
</organism>
<keyword evidence="2" id="KW-1185">Reference proteome</keyword>
<evidence type="ECO:0000313" key="1">
    <source>
        <dbReference type="EMBL" id="TQN26080.1"/>
    </source>
</evidence>
<protein>
    <submittedName>
        <fullName evidence="1">Uncharacterized protein</fullName>
    </submittedName>
</protein>
<proteinExistence type="predicted"/>
<gene>
    <name evidence="1" type="ORF">FHX37_4618</name>
</gene>
<dbReference type="EMBL" id="VFQC01000004">
    <property type="protein sequence ID" value="TQN26080.1"/>
    <property type="molecule type" value="Genomic_DNA"/>
</dbReference>
<reference evidence="1 2" key="1">
    <citation type="submission" date="2019-06" db="EMBL/GenBank/DDBJ databases">
        <title>Sequencing the genomes of 1000 actinobacteria strains.</title>
        <authorList>
            <person name="Klenk H.-P."/>
        </authorList>
    </citation>
    <scope>NUCLEOTIDE SEQUENCE [LARGE SCALE GENOMIC DNA]</scope>
    <source>
        <strain evidence="1 2">DSM 45015</strain>
    </source>
</reference>
<dbReference type="Proteomes" id="UP000317422">
    <property type="component" value="Unassembled WGS sequence"/>
</dbReference>
<dbReference type="AlphaFoldDB" id="A0A543N2N2"/>
<comment type="caution">
    <text evidence="1">The sequence shown here is derived from an EMBL/GenBank/DDBJ whole genome shotgun (WGS) entry which is preliminary data.</text>
</comment>
<accession>A0A543N2N2</accession>
<name>A0A543N2N2_9ACTN</name>
<evidence type="ECO:0000313" key="2">
    <source>
        <dbReference type="Proteomes" id="UP000317422"/>
    </source>
</evidence>
<sequence>MATVQDLTLYEGNDETVSLAVTDADEQSAYDLTDAELDMILKPNADTADDADETIVLSTRTGEITVTDAPAGLATATVNRPHLAESGRRAWRLDVIRPGTRRTAVYGTLHVVNL</sequence>